<keyword evidence="5 9" id="KW-0378">Hydrolase</keyword>
<dbReference type="Gene3D" id="1.10.246.130">
    <property type="match status" value="1"/>
</dbReference>
<dbReference type="Gene3D" id="3.60.20.40">
    <property type="match status" value="1"/>
</dbReference>
<dbReference type="PRINTS" id="PR01210">
    <property type="entry name" value="GGTRANSPTASE"/>
</dbReference>
<comment type="PTM">
    <text evidence="9">Cleaved by autocatalysis into a large and a small subunit.</text>
</comment>
<name>A0ABP7PDF2_9GAMM</name>
<protein>
    <recommendedName>
        <fullName evidence="9">Glutathione hydrolase proenzyme</fullName>
        <ecNumber evidence="9">2.3.2.2</ecNumber>
        <ecNumber evidence="9">3.4.19.13</ecNumber>
    </recommendedName>
    <component>
        <recommendedName>
            <fullName evidence="9">Glutathione hydrolase large chain</fullName>
        </recommendedName>
    </component>
    <component>
        <recommendedName>
            <fullName evidence="9">Glutathione hydrolase small chain</fullName>
        </recommendedName>
    </component>
</protein>
<dbReference type="NCBIfam" id="TIGR00066">
    <property type="entry name" value="g_glut_trans"/>
    <property type="match status" value="1"/>
</dbReference>
<keyword evidence="12" id="KW-1185">Reference proteome</keyword>
<comment type="catalytic activity">
    <reaction evidence="8 9">
        <text>an N-terminal (5-L-glutamyl)-[peptide] + an alpha-amino acid = 5-L-glutamyl amino acid + an N-terminal L-alpha-aminoacyl-[peptide]</text>
        <dbReference type="Rhea" id="RHEA:23904"/>
        <dbReference type="Rhea" id="RHEA-COMP:9780"/>
        <dbReference type="Rhea" id="RHEA-COMP:9795"/>
        <dbReference type="ChEBI" id="CHEBI:77644"/>
        <dbReference type="ChEBI" id="CHEBI:78597"/>
        <dbReference type="ChEBI" id="CHEBI:78599"/>
        <dbReference type="ChEBI" id="CHEBI:78608"/>
        <dbReference type="EC" id="2.3.2.2"/>
    </reaction>
</comment>
<keyword evidence="9" id="KW-0317">Glutathione biosynthesis</keyword>
<dbReference type="InterPro" id="IPR055262">
    <property type="entry name" value="GGT_CS"/>
</dbReference>
<keyword evidence="6 9" id="KW-0865">Zymogen</keyword>
<dbReference type="InterPro" id="IPR043137">
    <property type="entry name" value="GGT_ssub_C"/>
</dbReference>
<dbReference type="SUPFAM" id="SSF56235">
    <property type="entry name" value="N-terminal nucleophile aminohydrolases (Ntn hydrolases)"/>
    <property type="match status" value="1"/>
</dbReference>
<keyword evidence="4 9" id="KW-0808">Transferase</keyword>
<evidence type="ECO:0000256" key="7">
    <source>
        <dbReference type="ARBA" id="ARBA00023315"/>
    </source>
</evidence>
<evidence type="ECO:0000256" key="8">
    <source>
        <dbReference type="ARBA" id="ARBA00047417"/>
    </source>
</evidence>
<feature type="signal peptide" evidence="10">
    <location>
        <begin position="1"/>
        <end position="30"/>
    </location>
</feature>
<comment type="caution">
    <text evidence="11">The sequence shown here is derived from an EMBL/GenBank/DDBJ whole genome shotgun (WGS) entry which is preliminary data.</text>
</comment>
<dbReference type="Pfam" id="PF01019">
    <property type="entry name" value="G_glu_transpept"/>
    <property type="match status" value="1"/>
</dbReference>
<comment type="pathway">
    <text evidence="9">Sulfur metabolism; glutathione metabolism.</text>
</comment>
<dbReference type="InterPro" id="IPR051792">
    <property type="entry name" value="GGT_bact"/>
</dbReference>
<evidence type="ECO:0000256" key="10">
    <source>
        <dbReference type="SAM" id="SignalP"/>
    </source>
</evidence>
<proteinExistence type="inferred from homology"/>
<dbReference type="InterPro" id="IPR000101">
    <property type="entry name" value="GGT_peptidase"/>
</dbReference>
<dbReference type="PANTHER" id="PTHR43199:SF1">
    <property type="entry name" value="GLUTATHIONE HYDROLASE PROENZYME"/>
    <property type="match status" value="1"/>
</dbReference>
<comment type="catalytic activity">
    <reaction evidence="2 9">
        <text>glutathione + H2O = L-cysteinylglycine + L-glutamate</text>
        <dbReference type="Rhea" id="RHEA:28807"/>
        <dbReference type="ChEBI" id="CHEBI:15377"/>
        <dbReference type="ChEBI" id="CHEBI:29985"/>
        <dbReference type="ChEBI" id="CHEBI:57925"/>
        <dbReference type="ChEBI" id="CHEBI:61694"/>
        <dbReference type="EC" id="3.4.19.13"/>
    </reaction>
</comment>
<gene>
    <name evidence="11" type="primary">ggt</name>
    <name evidence="11" type="ORF">GCM10022278_21950</name>
</gene>
<evidence type="ECO:0000313" key="12">
    <source>
        <dbReference type="Proteomes" id="UP001501337"/>
    </source>
</evidence>
<organism evidence="11 12">
    <name type="scientific">Allohahella marinimesophila</name>
    <dbReference type="NCBI Taxonomy" id="1054972"/>
    <lineage>
        <taxon>Bacteria</taxon>
        <taxon>Pseudomonadati</taxon>
        <taxon>Pseudomonadota</taxon>
        <taxon>Gammaproteobacteria</taxon>
        <taxon>Oceanospirillales</taxon>
        <taxon>Hahellaceae</taxon>
        <taxon>Allohahella</taxon>
    </lineage>
</organism>
<evidence type="ECO:0000256" key="9">
    <source>
        <dbReference type="RuleBase" id="RU368036"/>
    </source>
</evidence>
<dbReference type="EC" id="2.3.2.2" evidence="9"/>
<evidence type="ECO:0000256" key="2">
    <source>
        <dbReference type="ARBA" id="ARBA00001089"/>
    </source>
</evidence>
<evidence type="ECO:0000256" key="4">
    <source>
        <dbReference type="ARBA" id="ARBA00022679"/>
    </source>
</evidence>
<feature type="chain" id="PRO_5045629381" description="Glutathione hydrolase proenzyme" evidence="10">
    <location>
        <begin position="31"/>
        <end position="603"/>
    </location>
</feature>
<dbReference type="PANTHER" id="PTHR43199">
    <property type="entry name" value="GLUTATHIONE HYDROLASE"/>
    <property type="match status" value="1"/>
</dbReference>
<comment type="similarity">
    <text evidence="3 9">Belongs to the gamma-glutamyltransferase family.</text>
</comment>
<dbReference type="InterPro" id="IPR029055">
    <property type="entry name" value="Ntn_hydrolases_N"/>
</dbReference>
<evidence type="ECO:0000256" key="6">
    <source>
        <dbReference type="ARBA" id="ARBA00023145"/>
    </source>
</evidence>
<dbReference type="EC" id="3.4.19.13" evidence="9"/>
<evidence type="ECO:0000256" key="3">
    <source>
        <dbReference type="ARBA" id="ARBA00009381"/>
    </source>
</evidence>
<comment type="catalytic activity">
    <reaction evidence="1 9">
        <text>an S-substituted glutathione + H2O = an S-substituted L-cysteinylglycine + L-glutamate</text>
        <dbReference type="Rhea" id="RHEA:59468"/>
        <dbReference type="ChEBI" id="CHEBI:15377"/>
        <dbReference type="ChEBI" id="CHEBI:29985"/>
        <dbReference type="ChEBI" id="CHEBI:90779"/>
        <dbReference type="ChEBI" id="CHEBI:143103"/>
        <dbReference type="EC" id="3.4.19.13"/>
    </reaction>
</comment>
<evidence type="ECO:0000256" key="5">
    <source>
        <dbReference type="ARBA" id="ARBA00022801"/>
    </source>
</evidence>
<evidence type="ECO:0000256" key="1">
    <source>
        <dbReference type="ARBA" id="ARBA00001049"/>
    </source>
</evidence>
<dbReference type="EMBL" id="BAABBO010000009">
    <property type="protein sequence ID" value="GAA3963750.1"/>
    <property type="molecule type" value="Genomic_DNA"/>
</dbReference>
<reference evidence="12" key="1">
    <citation type="journal article" date="2019" name="Int. J. Syst. Evol. Microbiol.">
        <title>The Global Catalogue of Microorganisms (GCM) 10K type strain sequencing project: providing services to taxonomists for standard genome sequencing and annotation.</title>
        <authorList>
            <consortium name="The Broad Institute Genomics Platform"/>
            <consortium name="The Broad Institute Genome Sequencing Center for Infectious Disease"/>
            <person name="Wu L."/>
            <person name="Ma J."/>
        </authorList>
    </citation>
    <scope>NUCLEOTIDE SEQUENCE [LARGE SCALE GENOMIC DNA]</scope>
    <source>
        <strain evidence="12">JCM 17555</strain>
    </source>
</reference>
<dbReference type="InterPro" id="IPR043138">
    <property type="entry name" value="GGT_lsub"/>
</dbReference>
<evidence type="ECO:0000313" key="11">
    <source>
        <dbReference type="EMBL" id="GAA3963750.1"/>
    </source>
</evidence>
<keyword evidence="7 9" id="KW-0012">Acyltransferase</keyword>
<comment type="subunit">
    <text evidence="9">This enzyme consists of two polypeptide chains, which are synthesized in precursor form from a single polypeptide.</text>
</comment>
<dbReference type="PROSITE" id="PS00462">
    <property type="entry name" value="G_GLU_TRANSPEPTIDASE"/>
    <property type="match status" value="1"/>
</dbReference>
<accession>A0ABP7PDF2</accession>
<keyword evidence="10" id="KW-0732">Signal</keyword>
<sequence length="603" mass="64566">MNNHRSRFSRHCPLSWVLSSLLMSAATAMAQENPAQPEQSGPSETTTQAILEGDRATPVKADGGMVVTSHYLASEEAARVLESGGNAVDAAVTAAFTLAVTQPRSGNIGGGGFMLISSEESGEVTSIDYRETAPAAASKDMFLSEAGEVDAELSRFSHRSSGVPGTVAGLLMALEKYGTISREKALGPAIRLAEQGFVVTDRFVEGVASAEARLRKNPGANAMFFKETGGYYEVGDRFRQPDLAETLRRISISGKDGFYKGRTAQLLVAEMNRGDGLITNTDLESYEAVERKPVHGSYRGYDVYSMGPPSSGGVHIIQILNMLEPLDIGAMGLNGAQSIHHMVEAMKRAYADRAAYLGDVDFVDVPLEGLLSKDYAKTLMKDVQPTKATPSSTVREGKPAVYESNETTHFSVADRYGNVVSNTYTINFSYGSHIAVEGAGFLLNNEMDDFSAKPGVPNAYGLVGGDANRIEPGKRMLSSMSPTIVKKGGKNFLVTGSPGGSRIITTTLGVIMNVIDHHLNIQSAVNAPRVHHQWLPDEIRVEEGISPDTKALLESYGHTVSEQEAMGASQSILLLDGVYYGGEDPRRSTSKALGVMNVPVLMP</sequence>
<dbReference type="Proteomes" id="UP001501337">
    <property type="component" value="Unassembled WGS sequence"/>
</dbReference>